<feature type="compositionally biased region" description="Low complexity" evidence="1">
    <location>
        <begin position="81"/>
        <end position="94"/>
    </location>
</feature>
<feature type="region of interest" description="Disordered" evidence="1">
    <location>
        <begin position="72"/>
        <end position="94"/>
    </location>
</feature>
<keyword evidence="2" id="KW-1133">Transmembrane helix</keyword>
<dbReference type="EMBL" id="BAAAPO010000006">
    <property type="protein sequence ID" value="GAA1781076.1"/>
    <property type="molecule type" value="Genomic_DNA"/>
</dbReference>
<sequence>MVRYTLLRFLIFFGCLGLLWLLGLRDRSQQPWLLVGAATLSVLISYFALRPLRQDTVDKLSNRVEGRLAAKRADSDEAIEDAATQDAATDADFR</sequence>
<proteinExistence type="predicted"/>
<dbReference type="Pfam" id="PF14012">
    <property type="entry name" value="DUF4229"/>
    <property type="match status" value="1"/>
</dbReference>
<evidence type="ECO:0000313" key="4">
    <source>
        <dbReference type="Proteomes" id="UP001499938"/>
    </source>
</evidence>
<protein>
    <recommendedName>
        <fullName evidence="5">DUF4229 domain-containing protein</fullName>
    </recommendedName>
</protein>
<comment type="caution">
    <text evidence="3">The sequence shown here is derived from an EMBL/GenBank/DDBJ whole genome shotgun (WGS) entry which is preliminary data.</text>
</comment>
<evidence type="ECO:0000256" key="2">
    <source>
        <dbReference type="SAM" id="Phobius"/>
    </source>
</evidence>
<feature type="transmembrane region" description="Helical" evidence="2">
    <location>
        <begin position="31"/>
        <end position="49"/>
    </location>
</feature>
<keyword evidence="2" id="KW-0472">Membrane</keyword>
<dbReference type="RefSeq" id="WP_344080255.1">
    <property type="nucleotide sequence ID" value="NZ_BAAAPO010000006.1"/>
</dbReference>
<name>A0ABP4XJP5_9MICO</name>
<evidence type="ECO:0000256" key="1">
    <source>
        <dbReference type="SAM" id="MobiDB-lite"/>
    </source>
</evidence>
<reference evidence="4" key="1">
    <citation type="journal article" date="2019" name="Int. J. Syst. Evol. Microbiol.">
        <title>The Global Catalogue of Microorganisms (GCM) 10K type strain sequencing project: providing services to taxonomists for standard genome sequencing and annotation.</title>
        <authorList>
            <consortium name="The Broad Institute Genomics Platform"/>
            <consortium name="The Broad Institute Genome Sequencing Center for Infectious Disease"/>
            <person name="Wu L."/>
            <person name="Ma J."/>
        </authorList>
    </citation>
    <scope>NUCLEOTIDE SEQUENCE [LARGE SCALE GENOMIC DNA]</scope>
    <source>
        <strain evidence="4">JCM 15592</strain>
    </source>
</reference>
<organism evidence="3 4">
    <name type="scientific">Nostocoides veronense</name>
    <dbReference type="NCBI Taxonomy" id="330836"/>
    <lineage>
        <taxon>Bacteria</taxon>
        <taxon>Bacillati</taxon>
        <taxon>Actinomycetota</taxon>
        <taxon>Actinomycetes</taxon>
        <taxon>Micrococcales</taxon>
        <taxon>Intrasporangiaceae</taxon>
        <taxon>Nostocoides</taxon>
    </lineage>
</organism>
<evidence type="ECO:0000313" key="3">
    <source>
        <dbReference type="EMBL" id="GAA1781076.1"/>
    </source>
</evidence>
<evidence type="ECO:0008006" key="5">
    <source>
        <dbReference type="Google" id="ProtNLM"/>
    </source>
</evidence>
<keyword evidence="2" id="KW-0812">Transmembrane</keyword>
<gene>
    <name evidence="3" type="ORF">GCM10009811_03050</name>
</gene>
<dbReference type="Proteomes" id="UP001499938">
    <property type="component" value="Unassembled WGS sequence"/>
</dbReference>
<accession>A0ABP4XJP5</accession>
<dbReference type="InterPro" id="IPR025323">
    <property type="entry name" value="DUF4229"/>
</dbReference>
<feature type="transmembrane region" description="Helical" evidence="2">
    <location>
        <begin position="6"/>
        <end position="24"/>
    </location>
</feature>
<keyword evidence="4" id="KW-1185">Reference proteome</keyword>